<evidence type="ECO:0000256" key="2">
    <source>
        <dbReference type="ARBA" id="ARBA00009486"/>
    </source>
</evidence>
<evidence type="ECO:0000256" key="5">
    <source>
        <dbReference type="ARBA" id="ARBA00022692"/>
    </source>
</evidence>
<dbReference type="InterPro" id="IPR021988">
    <property type="entry name" value="BMT1"/>
</dbReference>
<dbReference type="GO" id="GO:0071555">
    <property type="term" value="P:cell wall organization"/>
    <property type="evidence" value="ECO:0007669"/>
    <property type="project" value="UniProtKB-KW"/>
</dbReference>
<dbReference type="GO" id="GO:0016020">
    <property type="term" value="C:membrane"/>
    <property type="evidence" value="ECO:0007669"/>
    <property type="project" value="UniProtKB-SubCell"/>
</dbReference>
<keyword evidence="8" id="KW-0472">Membrane</keyword>
<comment type="subcellular location">
    <subcellularLocation>
        <location evidence="1">Membrane</location>
        <topology evidence="1">Single-pass type II membrane protein</topology>
    </subcellularLocation>
</comment>
<evidence type="ECO:0000256" key="8">
    <source>
        <dbReference type="ARBA" id="ARBA00023136"/>
    </source>
</evidence>
<evidence type="ECO:0000256" key="7">
    <source>
        <dbReference type="ARBA" id="ARBA00022989"/>
    </source>
</evidence>
<evidence type="ECO:0000256" key="3">
    <source>
        <dbReference type="ARBA" id="ARBA00022676"/>
    </source>
</evidence>
<dbReference type="Proteomes" id="UP000094236">
    <property type="component" value="Unassembled WGS sequence"/>
</dbReference>
<evidence type="ECO:0000256" key="6">
    <source>
        <dbReference type="ARBA" id="ARBA00022968"/>
    </source>
</evidence>
<name>A0A1E4TYW5_PACTA</name>
<keyword evidence="9" id="KW-0961">Cell wall biogenesis/degradation</keyword>
<proteinExistence type="inferred from homology"/>
<gene>
    <name evidence="10" type="ORF">PACTADRAFT_39066</name>
</gene>
<keyword evidence="11" id="KW-1185">Reference proteome</keyword>
<accession>A0A1E4TYW5</accession>
<dbReference type="STRING" id="669874.A0A1E4TYW5"/>
<dbReference type="GO" id="GO:0000030">
    <property type="term" value="F:mannosyltransferase activity"/>
    <property type="evidence" value="ECO:0007669"/>
    <property type="project" value="InterPro"/>
</dbReference>
<organism evidence="10 11">
    <name type="scientific">Pachysolen tannophilus NRRL Y-2460</name>
    <dbReference type="NCBI Taxonomy" id="669874"/>
    <lineage>
        <taxon>Eukaryota</taxon>
        <taxon>Fungi</taxon>
        <taxon>Dikarya</taxon>
        <taxon>Ascomycota</taxon>
        <taxon>Saccharomycotina</taxon>
        <taxon>Pichiomycetes</taxon>
        <taxon>Pachysolenaceae</taxon>
        <taxon>Pachysolen</taxon>
    </lineage>
</organism>
<keyword evidence="3" id="KW-0328">Glycosyltransferase</keyword>
<keyword evidence="6" id="KW-0735">Signal-anchor</keyword>
<keyword evidence="4" id="KW-0808">Transferase</keyword>
<evidence type="ECO:0000256" key="4">
    <source>
        <dbReference type="ARBA" id="ARBA00022679"/>
    </source>
</evidence>
<sequence length="472" mass="54262">MINADYSTHQLTAFTSFSQQDSKNDCRRLKSYGDIKVSKKEKIQDDLNSIRDRLKKMNYPGAKYAFSDYSQESKEFIIDRRWDRFAGSSVWLSKYKVHFVVSRVIYAKPGQKRESPTVSYCNVQIFDKNWNELKDFKIDVESNGYILKFPNVLMIPFEEAPKNMGPEDPRVIVRKFMNNEGHVDEEPIIVFNQISSILDGKRGMHIYKPFTGEMTVLQIEDSEPKEREKNWVPFFTEEISKDNNIHFIYGLDPLEILECDMDSGICKYVFKSPISGNEGSSLRGGTNLVRIPRLLVKKHLPEYYKTQDLYVAFPRTNVQDCSCGNRMYRPHLMVLAKDLKSETYNIEYISASTDLNIKVLSYAGDEKYNECDASMSILIPNSISQWGFLNSAGKLKKDFMTVMLSEADKTNVIVHISGIFDHIVTVLRKKKGNFDMSDVIFEDSKKAIGCALKVTSDRCEAISEDLMAENLD</sequence>
<evidence type="ECO:0000313" key="10">
    <source>
        <dbReference type="EMBL" id="ODV96936.1"/>
    </source>
</evidence>
<keyword evidence="7" id="KW-1133">Transmembrane helix</keyword>
<dbReference type="EMBL" id="KV454012">
    <property type="protein sequence ID" value="ODV96936.1"/>
    <property type="molecule type" value="Genomic_DNA"/>
</dbReference>
<evidence type="ECO:0000256" key="1">
    <source>
        <dbReference type="ARBA" id="ARBA00004606"/>
    </source>
</evidence>
<dbReference type="AlphaFoldDB" id="A0A1E4TYW5"/>
<protein>
    <submittedName>
        <fullName evidence="10">Uncharacterized protein</fullName>
    </submittedName>
</protein>
<dbReference type="OrthoDB" id="3631276at2759"/>
<reference evidence="11" key="1">
    <citation type="submission" date="2016-05" db="EMBL/GenBank/DDBJ databases">
        <title>Comparative genomics of biotechnologically important yeasts.</title>
        <authorList>
            <consortium name="DOE Joint Genome Institute"/>
            <person name="Riley R."/>
            <person name="Haridas S."/>
            <person name="Wolfe K.H."/>
            <person name="Lopes M.R."/>
            <person name="Hittinger C.T."/>
            <person name="Goker M."/>
            <person name="Salamov A."/>
            <person name="Wisecaver J."/>
            <person name="Long T.M."/>
            <person name="Aerts A.L."/>
            <person name="Barry K."/>
            <person name="Choi C."/>
            <person name="Clum A."/>
            <person name="Coughlan A.Y."/>
            <person name="Deshpande S."/>
            <person name="Douglass A.P."/>
            <person name="Hanson S.J."/>
            <person name="Klenk H.-P."/>
            <person name="Labutti K."/>
            <person name="Lapidus A."/>
            <person name="Lindquist E."/>
            <person name="Lipzen A."/>
            <person name="Meier-Kolthoff J.P."/>
            <person name="Ohm R.A."/>
            <person name="Otillar R.P."/>
            <person name="Pangilinan J."/>
            <person name="Peng Y."/>
            <person name="Rokas A."/>
            <person name="Rosa C.A."/>
            <person name="Scheuner C."/>
            <person name="Sibirny A.A."/>
            <person name="Slot J.C."/>
            <person name="Stielow J.B."/>
            <person name="Sun H."/>
            <person name="Kurtzman C.P."/>
            <person name="Blackwell M."/>
            <person name="Grigoriev I.V."/>
            <person name="Jeffries T.W."/>
        </authorList>
    </citation>
    <scope>NUCLEOTIDE SEQUENCE [LARGE SCALE GENOMIC DNA]</scope>
    <source>
        <strain evidence="11">NRRL Y-2460</strain>
    </source>
</reference>
<comment type="similarity">
    <text evidence="2">Belongs to the BMT family.</text>
</comment>
<evidence type="ECO:0000256" key="9">
    <source>
        <dbReference type="ARBA" id="ARBA00023316"/>
    </source>
</evidence>
<evidence type="ECO:0000313" key="11">
    <source>
        <dbReference type="Proteomes" id="UP000094236"/>
    </source>
</evidence>
<keyword evidence="5" id="KW-0812">Transmembrane</keyword>
<dbReference type="Pfam" id="PF12141">
    <property type="entry name" value="BMT"/>
    <property type="match status" value="2"/>
</dbReference>